<gene>
    <name evidence="1" type="ORF">FE840_007720</name>
</gene>
<proteinExistence type="predicted"/>
<dbReference type="RefSeq" id="WP_171033634.1">
    <property type="nucleotide sequence ID" value="NZ_CP058350.1"/>
</dbReference>
<organism evidence="1 2">
    <name type="scientific">Peteryoungia desertarenae</name>
    <dbReference type="NCBI Taxonomy" id="1813451"/>
    <lineage>
        <taxon>Bacteria</taxon>
        <taxon>Pseudomonadati</taxon>
        <taxon>Pseudomonadota</taxon>
        <taxon>Alphaproteobacteria</taxon>
        <taxon>Hyphomicrobiales</taxon>
        <taxon>Rhizobiaceae</taxon>
        <taxon>Peteryoungia</taxon>
    </lineage>
</organism>
<dbReference type="EMBL" id="CP058350">
    <property type="protein sequence ID" value="QLF69441.1"/>
    <property type="molecule type" value="Genomic_DNA"/>
</dbReference>
<evidence type="ECO:0000313" key="2">
    <source>
        <dbReference type="Proteomes" id="UP000308530"/>
    </source>
</evidence>
<reference evidence="1 2" key="1">
    <citation type="submission" date="2020-06" db="EMBL/GenBank/DDBJ databases">
        <title>Genome sequence of Rhizobium sp strain ADMK78.</title>
        <authorList>
            <person name="Rahi P."/>
        </authorList>
    </citation>
    <scope>NUCLEOTIDE SEQUENCE [LARGE SCALE GENOMIC DNA]</scope>
    <source>
        <strain evidence="1 2">ADMK78</strain>
    </source>
</reference>
<keyword evidence="2" id="KW-1185">Reference proteome</keyword>
<protein>
    <submittedName>
        <fullName evidence="1">Uncharacterized protein</fullName>
    </submittedName>
</protein>
<name>A0ABX6QLJ7_9HYPH</name>
<accession>A0ABX6QLJ7</accession>
<sequence length="52" mass="5920">MKMKSFQHDEPNRKPTQTIDIDILYGMNRLSIGLISLLVEPLKINGVGIRPQ</sequence>
<evidence type="ECO:0000313" key="1">
    <source>
        <dbReference type="EMBL" id="QLF69441.1"/>
    </source>
</evidence>
<dbReference type="Proteomes" id="UP000308530">
    <property type="component" value="Chromosome"/>
</dbReference>